<protein>
    <submittedName>
        <fullName evidence="1">Uncharacterized protein</fullName>
    </submittedName>
</protein>
<proteinExistence type="predicted"/>
<dbReference type="EMBL" id="LSRC01000019">
    <property type="protein sequence ID" value="KXI17887.1"/>
    <property type="molecule type" value="Genomic_DNA"/>
</dbReference>
<dbReference type="Proteomes" id="UP000070505">
    <property type="component" value="Unassembled WGS sequence"/>
</dbReference>
<dbReference type="AlphaFoldDB" id="A0A135Z8D7"/>
<sequence length="71" mass="8199">MHAANEYKQQIERKAANKRLIARIFMSSLLYSHLPFSGKVTQDWQKTVIRASPAPFNAPAFIYKYAQFATH</sequence>
<reference evidence="1 2" key="1">
    <citation type="submission" date="2016-02" db="EMBL/GenBank/DDBJ databases">
        <authorList>
            <person name="Wen L."/>
            <person name="He K."/>
            <person name="Yang H."/>
        </authorList>
    </citation>
    <scope>NUCLEOTIDE SEQUENCE [LARGE SCALE GENOMIC DNA]</scope>
    <source>
        <strain evidence="1 2">CMW7778B</strain>
    </source>
</reference>
<name>A0A135Z8D7_GARVA</name>
<evidence type="ECO:0000313" key="2">
    <source>
        <dbReference type="Proteomes" id="UP000070505"/>
    </source>
</evidence>
<dbReference type="PATRIC" id="fig|2702.101.peg.518"/>
<accession>A0A135Z8D7</accession>
<organism evidence="1 2">
    <name type="scientific">Gardnerella vaginalis</name>
    <dbReference type="NCBI Taxonomy" id="2702"/>
    <lineage>
        <taxon>Bacteria</taxon>
        <taxon>Bacillati</taxon>
        <taxon>Actinomycetota</taxon>
        <taxon>Actinomycetes</taxon>
        <taxon>Bifidobacteriales</taxon>
        <taxon>Bifidobacteriaceae</taxon>
        <taxon>Gardnerella</taxon>
    </lineage>
</organism>
<evidence type="ECO:0000313" key="1">
    <source>
        <dbReference type="EMBL" id="KXI17887.1"/>
    </source>
</evidence>
<gene>
    <name evidence="1" type="ORF">HMPREF3230_00535</name>
</gene>
<comment type="caution">
    <text evidence="1">The sequence shown here is derived from an EMBL/GenBank/DDBJ whole genome shotgun (WGS) entry which is preliminary data.</text>
</comment>